<organism evidence="9">
    <name type="scientific">Caldithrix abyssi</name>
    <dbReference type="NCBI Taxonomy" id="187145"/>
    <lineage>
        <taxon>Bacteria</taxon>
        <taxon>Pseudomonadati</taxon>
        <taxon>Calditrichota</taxon>
        <taxon>Calditrichia</taxon>
        <taxon>Calditrichales</taxon>
        <taxon>Calditrichaceae</taxon>
        <taxon>Caldithrix</taxon>
    </lineage>
</organism>
<evidence type="ECO:0000256" key="1">
    <source>
        <dbReference type="ARBA" id="ARBA00022448"/>
    </source>
</evidence>
<dbReference type="InterPro" id="IPR020942">
    <property type="entry name" value="Cyt_c_III_dom"/>
</dbReference>
<dbReference type="CDD" id="cd08168">
    <property type="entry name" value="Cytochrom_C3"/>
    <property type="match status" value="1"/>
</dbReference>
<dbReference type="Pfam" id="PF02085">
    <property type="entry name" value="Cytochrom_CIII"/>
    <property type="match status" value="1"/>
</dbReference>
<dbReference type="PANTHER" id="PTHR35038">
    <property type="entry name" value="DISSIMILATORY SULFITE REDUCTASE SIRA"/>
    <property type="match status" value="1"/>
</dbReference>
<dbReference type="GO" id="GO:0046872">
    <property type="term" value="F:metal ion binding"/>
    <property type="evidence" value="ECO:0007669"/>
    <property type="project" value="UniProtKB-KW"/>
</dbReference>
<reference evidence="9" key="1">
    <citation type="journal article" date="2020" name="mSystems">
        <title>Genome- and Community-Level Interaction Insights into Carbon Utilization and Element Cycling Functions of Hydrothermarchaeota in Hydrothermal Sediment.</title>
        <authorList>
            <person name="Zhou Z."/>
            <person name="Liu Y."/>
            <person name="Xu W."/>
            <person name="Pan J."/>
            <person name="Luo Z.H."/>
            <person name="Li M."/>
        </authorList>
    </citation>
    <scope>NUCLEOTIDE SEQUENCE [LARGE SCALE GENOMIC DNA]</scope>
    <source>
        <strain evidence="9">HyVt-577</strain>
    </source>
</reference>
<keyword evidence="2" id="KW-0349">Heme</keyword>
<dbReference type="SUPFAM" id="SSF48695">
    <property type="entry name" value="Multiheme cytochromes"/>
    <property type="match status" value="3"/>
</dbReference>
<feature type="chain" id="PRO_5030606689" description="Class III cytochrome C domain-containing protein" evidence="7">
    <location>
        <begin position="18"/>
        <end position="561"/>
    </location>
</feature>
<evidence type="ECO:0000256" key="6">
    <source>
        <dbReference type="ARBA" id="ARBA00023004"/>
    </source>
</evidence>
<evidence type="ECO:0000259" key="8">
    <source>
        <dbReference type="Pfam" id="PF02085"/>
    </source>
</evidence>
<sequence>MLRFLLYILLLASYLPAQEKTTMPHGDDFKLDCELCHTTDSWRVNLKKVEFDHNSTGFPLIGRHAGTECRTCHQSLVFEHTPVACADCHTDVHKSELGMRCENCHTPKNWDNRRDMFEVHSETDFPLLGVHALLDCQSCHTDEQGREFANTPVECRSCHVQDFMQTLNPSHKKAGFDMNCQNCHLSNAASWKQAVYQHTSAFPLNGGHARLECVDCHSSTFQGTTVDCYACHQQDYAATTNPNHKQFGFPTNCETCHNADNWQRAAFDHLAESGFALNGAHQTILCTDCHVNNQVNGLPRDCFGCHEDAFRAVKSPDHVSGGFSHNCLDCHNESRWSPADFDHNNTAFPLTGAHLSLQCESCHINGQYQNLPSDCWSCHEANFTGTTDPNHVQNNFSHDCTQCHNTSAWSPAEFDHANTDFPLTGAHTSLNCVECHSQGYTNTPTECVACHQSSYNNTTDPNHKAAQFPTTCEDCHNTTAWKPADWDHDGQYFPIYSGKHKGEWDVCADCHVNTANYAQFECINCHEHNRTKMDDKHKDVSGYSYDSQACYNCHPNGKEDD</sequence>
<keyword evidence="3" id="KW-0479">Metal-binding</keyword>
<keyword evidence="5" id="KW-0249">Electron transport</keyword>
<comment type="caution">
    <text evidence="9">The sequence shown here is derived from an EMBL/GenBank/DDBJ whole genome shotgun (WGS) entry which is preliminary data.</text>
</comment>
<evidence type="ECO:0000256" key="3">
    <source>
        <dbReference type="ARBA" id="ARBA00022723"/>
    </source>
</evidence>
<keyword evidence="4 7" id="KW-0732">Signal</keyword>
<dbReference type="EMBL" id="DRQG01000096">
    <property type="protein sequence ID" value="HGY56093.1"/>
    <property type="molecule type" value="Genomic_DNA"/>
</dbReference>
<accession>A0A7V4U1C7</accession>
<dbReference type="AlphaFoldDB" id="A0A7V4U1C7"/>
<name>A0A7V4U1C7_CALAY</name>
<evidence type="ECO:0000256" key="4">
    <source>
        <dbReference type="ARBA" id="ARBA00022729"/>
    </source>
</evidence>
<dbReference type="InterPro" id="IPR036280">
    <property type="entry name" value="Multihaem_cyt_sf"/>
</dbReference>
<feature type="signal peptide" evidence="7">
    <location>
        <begin position="1"/>
        <end position="17"/>
    </location>
</feature>
<feature type="domain" description="Class III cytochrome C" evidence="8">
    <location>
        <begin position="79"/>
        <end position="159"/>
    </location>
</feature>
<dbReference type="InterPro" id="IPR051829">
    <property type="entry name" value="Multiheme_Cytochr_ET"/>
</dbReference>
<evidence type="ECO:0000256" key="2">
    <source>
        <dbReference type="ARBA" id="ARBA00022617"/>
    </source>
</evidence>
<protein>
    <recommendedName>
        <fullName evidence="8">Class III cytochrome C domain-containing protein</fullName>
    </recommendedName>
</protein>
<proteinExistence type="predicted"/>
<dbReference type="Gene3D" id="1.10.1130.10">
    <property type="entry name" value="Flavocytochrome C3, Chain A"/>
    <property type="match status" value="1"/>
</dbReference>
<evidence type="ECO:0000313" key="9">
    <source>
        <dbReference type="EMBL" id="HGY56093.1"/>
    </source>
</evidence>
<dbReference type="GO" id="GO:0009055">
    <property type="term" value="F:electron transfer activity"/>
    <property type="evidence" value="ECO:0007669"/>
    <property type="project" value="InterPro"/>
</dbReference>
<dbReference type="GO" id="GO:0020037">
    <property type="term" value="F:heme binding"/>
    <property type="evidence" value="ECO:0007669"/>
    <property type="project" value="InterPro"/>
</dbReference>
<dbReference type="Proteomes" id="UP000885779">
    <property type="component" value="Unassembled WGS sequence"/>
</dbReference>
<keyword evidence="1" id="KW-0813">Transport</keyword>
<gene>
    <name evidence="9" type="ORF">ENK44_10340</name>
</gene>
<evidence type="ECO:0000256" key="5">
    <source>
        <dbReference type="ARBA" id="ARBA00022982"/>
    </source>
</evidence>
<keyword evidence="6" id="KW-0408">Iron</keyword>
<evidence type="ECO:0000256" key="7">
    <source>
        <dbReference type="SAM" id="SignalP"/>
    </source>
</evidence>
<dbReference type="Gene3D" id="3.90.10.10">
    <property type="entry name" value="Cytochrome C3"/>
    <property type="match status" value="6"/>
</dbReference>